<dbReference type="AlphaFoldDB" id="V8NCJ7"/>
<comment type="caution">
    <text evidence="1">The sequence shown here is derived from an EMBL/GenBank/DDBJ whole genome shotgun (WGS) entry which is preliminary data.</text>
</comment>
<dbReference type="Proteomes" id="UP000018936">
    <property type="component" value="Unassembled WGS sequence"/>
</dbReference>
<reference evidence="1 2" key="1">
    <citation type="journal article" date="2013" name="Proc. Natl. Acad. Sci. U.S.A.">
        <title>The king cobra genome reveals dynamic gene evolution and adaptation in the snake venom system.</title>
        <authorList>
            <person name="Vonk F.J."/>
            <person name="Casewell N.R."/>
            <person name="Henkel C.V."/>
            <person name="Heimberg A.M."/>
            <person name="Jansen H.J."/>
            <person name="McCleary R.J."/>
            <person name="Kerkkamp H.M."/>
            <person name="Vos R.A."/>
            <person name="Guerreiro I."/>
            <person name="Calvete J.J."/>
            <person name="Wuster W."/>
            <person name="Woods A.E."/>
            <person name="Logan J.M."/>
            <person name="Harrison R.A."/>
            <person name="Castoe T.A."/>
            <person name="de Koning A.P."/>
            <person name="Pollock D.D."/>
            <person name="Yandell M."/>
            <person name="Calderon D."/>
            <person name="Renjifo C."/>
            <person name="Currier R.B."/>
            <person name="Salgado D."/>
            <person name="Pla D."/>
            <person name="Sanz L."/>
            <person name="Hyder A.S."/>
            <person name="Ribeiro J.M."/>
            <person name="Arntzen J.W."/>
            <person name="van den Thillart G.E."/>
            <person name="Boetzer M."/>
            <person name="Pirovano W."/>
            <person name="Dirks R.P."/>
            <person name="Spaink H.P."/>
            <person name="Duboule D."/>
            <person name="McGlinn E."/>
            <person name="Kini R.M."/>
            <person name="Richardson M.K."/>
        </authorList>
    </citation>
    <scope>NUCLEOTIDE SEQUENCE</scope>
    <source>
        <tissue evidence="1">Blood</tissue>
    </source>
</reference>
<accession>V8NCJ7</accession>
<feature type="non-terminal residue" evidence="1">
    <location>
        <position position="94"/>
    </location>
</feature>
<evidence type="ECO:0000313" key="2">
    <source>
        <dbReference type="Proteomes" id="UP000018936"/>
    </source>
</evidence>
<sequence>MIGHYPAHIKWSRNGTGSFQEQSFCKAITSKTNRRFAQQLLFIMHKKYCAAFVPYDQSCGGGTETESSDCKESKCGNFARNADASPPIHQQSKI</sequence>
<name>V8NCJ7_OPHHA</name>
<protein>
    <submittedName>
        <fullName evidence="1">Uncharacterized protein</fullName>
    </submittedName>
</protein>
<gene>
    <name evidence="1" type="ORF">L345_14447</name>
</gene>
<keyword evidence="2" id="KW-1185">Reference proteome</keyword>
<evidence type="ECO:0000313" key="1">
    <source>
        <dbReference type="EMBL" id="ETE59820.1"/>
    </source>
</evidence>
<organism evidence="1 2">
    <name type="scientific">Ophiophagus hannah</name>
    <name type="common">King cobra</name>
    <name type="synonym">Naja hannah</name>
    <dbReference type="NCBI Taxonomy" id="8665"/>
    <lineage>
        <taxon>Eukaryota</taxon>
        <taxon>Metazoa</taxon>
        <taxon>Chordata</taxon>
        <taxon>Craniata</taxon>
        <taxon>Vertebrata</taxon>
        <taxon>Euteleostomi</taxon>
        <taxon>Lepidosauria</taxon>
        <taxon>Squamata</taxon>
        <taxon>Bifurcata</taxon>
        <taxon>Unidentata</taxon>
        <taxon>Episquamata</taxon>
        <taxon>Toxicofera</taxon>
        <taxon>Serpentes</taxon>
        <taxon>Colubroidea</taxon>
        <taxon>Elapidae</taxon>
        <taxon>Elapinae</taxon>
        <taxon>Ophiophagus</taxon>
    </lineage>
</organism>
<dbReference type="EMBL" id="AZIM01005199">
    <property type="protein sequence ID" value="ETE59820.1"/>
    <property type="molecule type" value="Genomic_DNA"/>
</dbReference>
<proteinExistence type="predicted"/>